<dbReference type="Gene3D" id="3.40.50.150">
    <property type="entry name" value="Vaccinia Virus protein VP39"/>
    <property type="match status" value="2"/>
</dbReference>
<keyword evidence="2 4" id="KW-0808">Transferase</keyword>
<reference evidence="4 5" key="1">
    <citation type="submission" date="2020-04" db="EMBL/GenBank/DDBJ databases">
        <title>Complete genome sequence of Spiroplasma platyhelix ATCC 51748, an insect isolate.</title>
        <authorList>
            <person name="Green E.A."/>
            <person name="Klassen J.L."/>
        </authorList>
    </citation>
    <scope>NUCLEOTIDE SEQUENCE [LARGE SCALE GENOMIC DNA]</scope>
    <source>
        <strain evidence="4 5">PALS-1</strain>
    </source>
</reference>
<evidence type="ECO:0000256" key="2">
    <source>
        <dbReference type="ARBA" id="ARBA00022679"/>
    </source>
</evidence>
<accession>A0A846U1E2</accession>
<dbReference type="RefSeq" id="WP_168104801.1">
    <property type="nucleotide sequence ID" value="NZ_CP051215.1"/>
</dbReference>
<gene>
    <name evidence="4" type="ORF">HER12_00975</name>
</gene>
<keyword evidence="1 4" id="KW-0489">Methyltransferase</keyword>
<comment type="caution">
    <text evidence="4">The sequence shown here is derived from an EMBL/GenBank/DDBJ whole genome shotgun (WGS) entry which is preliminary data.</text>
</comment>
<dbReference type="GO" id="GO:0003677">
    <property type="term" value="F:DNA binding"/>
    <property type="evidence" value="ECO:0007669"/>
    <property type="project" value="InterPro"/>
</dbReference>
<proteinExistence type="predicted"/>
<dbReference type="InterPro" id="IPR029063">
    <property type="entry name" value="SAM-dependent_MTases_sf"/>
</dbReference>
<dbReference type="InterPro" id="IPR002941">
    <property type="entry name" value="DNA_methylase_N4/N6"/>
</dbReference>
<keyword evidence="5" id="KW-1185">Reference proteome</keyword>
<dbReference type="Proteomes" id="UP000584587">
    <property type="component" value="Unassembled WGS sequence"/>
</dbReference>
<evidence type="ECO:0000313" key="4">
    <source>
        <dbReference type="EMBL" id="NKE38329.1"/>
    </source>
</evidence>
<feature type="domain" description="DNA methylase N-4/N-6" evidence="3">
    <location>
        <begin position="28"/>
        <end position="97"/>
    </location>
</feature>
<evidence type="ECO:0000313" key="5">
    <source>
        <dbReference type="Proteomes" id="UP000584587"/>
    </source>
</evidence>
<name>A0A846U1E2_9MOLU</name>
<dbReference type="Pfam" id="PF01555">
    <property type="entry name" value="N6_N4_Mtase"/>
    <property type="match status" value="1"/>
</dbReference>
<protein>
    <submittedName>
        <fullName evidence="4">Site-specific DNA-methyltransferase</fullName>
    </submittedName>
</protein>
<dbReference type="EMBL" id="JAAVVK010000001">
    <property type="protein sequence ID" value="NKE38329.1"/>
    <property type="molecule type" value="Genomic_DNA"/>
</dbReference>
<dbReference type="GO" id="GO:0008170">
    <property type="term" value="F:N-methyltransferase activity"/>
    <property type="evidence" value="ECO:0007669"/>
    <property type="project" value="InterPro"/>
</dbReference>
<sequence length="404" mass="48039">METNMDIVIHQDFRTNIIESLPKETTWKNYSRLWGDHMHRICSYVAMFPPSLANFFIKEYSEENDIVLDTFSGRGTTLLQSRLLNRKTYAIDLNPFAYVLSRAKSQSFKIEEVLKRIRYWEKKYFLSNFEINIFDTIYDDLRVYYSDKNLHQLIFIKENLGKRYNKISAIDNFILAITLGIMHGPMRKNGDSIYFSLSMSNHTSMSVNYVKKYSLNHNLIKPEDNIFEKINNRVIYILKKSKYCENIAQIKLGNALEIKKYFDIKPKLIFTSPPYLNLINYTKQNWIKMWMLGFNNNEDNNNIKLDDRHGFDDYKKFMTNYLLEIAKMCDQNTRVILVIGDARNRKMYNYFDIMWDQINKDVPFLLQEYYSDDITQAKKATNSLGKKAGKATRVDKMYVFKLKK</sequence>
<evidence type="ECO:0000256" key="1">
    <source>
        <dbReference type="ARBA" id="ARBA00022603"/>
    </source>
</evidence>
<dbReference type="GO" id="GO:0032259">
    <property type="term" value="P:methylation"/>
    <property type="evidence" value="ECO:0007669"/>
    <property type="project" value="UniProtKB-KW"/>
</dbReference>
<evidence type="ECO:0000259" key="3">
    <source>
        <dbReference type="Pfam" id="PF01555"/>
    </source>
</evidence>
<organism evidence="4 5">
    <name type="scientific">Spiroplasma platyhelix PALS-1</name>
    <dbReference type="NCBI Taxonomy" id="1276218"/>
    <lineage>
        <taxon>Bacteria</taxon>
        <taxon>Bacillati</taxon>
        <taxon>Mycoplasmatota</taxon>
        <taxon>Mollicutes</taxon>
        <taxon>Entomoplasmatales</taxon>
        <taxon>Spiroplasmataceae</taxon>
        <taxon>Spiroplasma</taxon>
    </lineage>
</organism>
<dbReference type="SUPFAM" id="SSF53335">
    <property type="entry name" value="S-adenosyl-L-methionine-dependent methyltransferases"/>
    <property type="match status" value="2"/>
</dbReference>
<dbReference type="AlphaFoldDB" id="A0A846U1E2"/>